<proteinExistence type="predicted"/>
<organism evidence="2 3">
    <name type="scientific">Conoideocrella luteorostrata</name>
    <dbReference type="NCBI Taxonomy" id="1105319"/>
    <lineage>
        <taxon>Eukaryota</taxon>
        <taxon>Fungi</taxon>
        <taxon>Dikarya</taxon>
        <taxon>Ascomycota</taxon>
        <taxon>Pezizomycotina</taxon>
        <taxon>Sordariomycetes</taxon>
        <taxon>Hypocreomycetidae</taxon>
        <taxon>Hypocreales</taxon>
        <taxon>Clavicipitaceae</taxon>
        <taxon>Conoideocrella</taxon>
    </lineage>
</organism>
<feature type="chain" id="PRO_5042506217" evidence="1">
    <location>
        <begin position="19"/>
        <end position="382"/>
    </location>
</feature>
<evidence type="ECO:0000313" key="2">
    <source>
        <dbReference type="EMBL" id="KAK2589790.1"/>
    </source>
</evidence>
<name>A0AAJ0CB05_9HYPO</name>
<keyword evidence="1" id="KW-0732">Signal</keyword>
<sequence>MCLKSVYFLLLFCSVTHGKQSDSGVLILSHDVYNTRQAQGTLEELKTDIKASLKDQHMSSREAMKFSCFHHYRPLYTNFQKTEVEIIAHENAHDTTASRARTIDITNSISKVDMASSGYRIENSKTQATENSVHAGAEVQLGASIFGVGVETSLSTSYATSKSDTEANTQEQHGEKARQTIFEDHISRSYDCPPYTSCSFQSRTYIATIKGNSPVIPIVDPVCFNTFTMKELRMFVPDFVNTLSLNQQNKNPSIAKFFQGNISMPSFYKGNEYEPIWAWTYGPNHDTYYTISARNNGKVGDGLIQDSVLTRGIWWPLNKTYEVKYKIKEPWTLRLPLFNADGKPKRSFVVLEKPLPKLNNREERGNSGANTTKVVILENIFT</sequence>
<evidence type="ECO:0000313" key="3">
    <source>
        <dbReference type="Proteomes" id="UP001251528"/>
    </source>
</evidence>
<comment type="caution">
    <text evidence="2">The sequence shown here is derived from an EMBL/GenBank/DDBJ whole genome shotgun (WGS) entry which is preliminary data.</text>
</comment>
<dbReference type="Proteomes" id="UP001251528">
    <property type="component" value="Unassembled WGS sequence"/>
</dbReference>
<dbReference type="EMBL" id="JASWJB010000553">
    <property type="protein sequence ID" value="KAK2589790.1"/>
    <property type="molecule type" value="Genomic_DNA"/>
</dbReference>
<reference evidence="2" key="1">
    <citation type="submission" date="2023-06" db="EMBL/GenBank/DDBJ databases">
        <title>Conoideocrella luteorostrata (Hypocreales: Clavicipitaceae), a potential biocontrol fungus for elongate hemlock scale in United States Christmas tree production areas.</title>
        <authorList>
            <person name="Barrett H."/>
            <person name="Lovett B."/>
            <person name="Macias A.M."/>
            <person name="Stajich J.E."/>
            <person name="Kasson M.T."/>
        </authorList>
    </citation>
    <scope>NUCLEOTIDE SEQUENCE</scope>
    <source>
        <strain evidence="2">ARSEF 14590</strain>
    </source>
</reference>
<gene>
    <name evidence="2" type="ORF">QQS21_012534</name>
</gene>
<accession>A0AAJ0CB05</accession>
<dbReference type="AlphaFoldDB" id="A0AAJ0CB05"/>
<feature type="signal peptide" evidence="1">
    <location>
        <begin position="1"/>
        <end position="18"/>
    </location>
</feature>
<keyword evidence="3" id="KW-1185">Reference proteome</keyword>
<protein>
    <submittedName>
        <fullName evidence="2">Uncharacterized protein</fullName>
    </submittedName>
</protein>
<evidence type="ECO:0000256" key="1">
    <source>
        <dbReference type="SAM" id="SignalP"/>
    </source>
</evidence>